<sequence length="81" mass="8913">MLPKLLLCLIVVLTVQMYGMAKPLADSIGATVVKVGTTTTTTTTEMVCLYGFERKFDPKDVLAERGSSELYILIKLLFIVV</sequence>
<dbReference type="Proteomes" id="UP000030742">
    <property type="component" value="Unassembled WGS sequence"/>
</dbReference>
<dbReference type="EMBL" id="KI210286">
    <property type="protein sequence ID" value="ERL96227.1"/>
    <property type="molecule type" value="Genomic_DNA"/>
</dbReference>
<feature type="chain" id="PRO_5009707932" evidence="1">
    <location>
        <begin position="22"/>
        <end position="81"/>
    </location>
</feature>
<name>N6UAR5_DENPD</name>
<proteinExistence type="predicted"/>
<organism evidence="2">
    <name type="scientific">Dendroctonus ponderosae</name>
    <name type="common">Mountain pine beetle</name>
    <dbReference type="NCBI Taxonomy" id="77166"/>
    <lineage>
        <taxon>Eukaryota</taxon>
        <taxon>Metazoa</taxon>
        <taxon>Ecdysozoa</taxon>
        <taxon>Arthropoda</taxon>
        <taxon>Hexapoda</taxon>
        <taxon>Insecta</taxon>
        <taxon>Pterygota</taxon>
        <taxon>Neoptera</taxon>
        <taxon>Endopterygota</taxon>
        <taxon>Coleoptera</taxon>
        <taxon>Polyphaga</taxon>
        <taxon>Cucujiformia</taxon>
        <taxon>Curculionidae</taxon>
        <taxon>Scolytinae</taxon>
        <taxon>Dendroctonus</taxon>
    </lineage>
</organism>
<accession>N6UAR5</accession>
<evidence type="ECO:0000256" key="1">
    <source>
        <dbReference type="SAM" id="SignalP"/>
    </source>
</evidence>
<evidence type="ECO:0000313" key="2">
    <source>
        <dbReference type="EMBL" id="ENN78825.1"/>
    </source>
</evidence>
<protein>
    <submittedName>
        <fullName evidence="2">Uncharacterized protein</fullName>
    </submittedName>
</protein>
<reference evidence="2 4" key="1">
    <citation type="journal article" date="2013" name="Genome Biol.">
        <title>Draft genome of the mountain pine beetle, Dendroctonus ponderosae Hopkins, a major forest pest.</title>
        <authorList>
            <person name="Keeling C.I."/>
            <person name="Yuen M.M."/>
            <person name="Liao N.Y."/>
            <person name="Docking T.R."/>
            <person name="Chan S.K."/>
            <person name="Taylor G.A."/>
            <person name="Palmquist D.L."/>
            <person name="Jackman S.D."/>
            <person name="Nguyen A."/>
            <person name="Li M."/>
            <person name="Henderson H."/>
            <person name="Janes J.K."/>
            <person name="Zhao Y."/>
            <person name="Pandoh P."/>
            <person name="Moore R."/>
            <person name="Sperling F.A."/>
            <person name="Huber D.P."/>
            <person name="Birol I."/>
            <person name="Jones S.J."/>
            <person name="Bohlmann J."/>
        </authorList>
    </citation>
    <scope>NUCLEOTIDE SEQUENCE</scope>
</reference>
<keyword evidence="1" id="KW-0732">Signal</keyword>
<dbReference type="AlphaFoldDB" id="N6UAR5"/>
<dbReference type="HOGENOM" id="CLU_2576290_0_0_1"/>
<feature type="non-terminal residue" evidence="2">
    <location>
        <position position="1"/>
    </location>
</feature>
<gene>
    <name evidence="3" type="ORF">D910_01500</name>
    <name evidence="2" type="ORF">YQE_04717</name>
</gene>
<evidence type="ECO:0000313" key="3">
    <source>
        <dbReference type="EMBL" id="ERL96227.1"/>
    </source>
</evidence>
<feature type="signal peptide" evidence="1">
    <location>
        <begin position="1"/>
        <end position="21"/>
    </location>
</feature>
<evidence type="ECO:0000313" key="4">
    <source>
        <dbReference type="Proteomes" id="UP000030742"/>
    </source>
</evidence>
<dbReference type="EMBL" id="KB740827">
    <property type="protein sequence ID" value="ENN78825.1"/>
    <property type="molecule type" value="Genomic_DNA"/>
</dbReference>